<evidence type="ECO:0000256" key="1">
    <source>
        <dbReference type="ARBA" id="ARBA00006217"/>
    </source>
</evidence>
<name>A0A6N1X275_9BURK</name>
<dbReference type="KEGG" id="aant:HUK68_05725"/>
<dbReference type="InterPro" id="IPR001765">
    <property type="entry name" value="Carbonic_anhydrase"/>
</dbReference>
<gene>
    <name evidence="8" type="ORF">HUK68_05725</name>
</gene>
<evidence type="ECO:0000256" key="3">
    <source>
        <dbReference type="ARBA" id="ARBA00022833"/>
    </source>
</evidence>
<feature type="signal peptide" evidence="7">
    <location>
        <begin position="1"/>
        <end position="30"/>
    </location>
</feature>
<dbReference type="Gene3D" id="3.40.1050.10">
    <property type="entry name" value="Carbonic anhydrase"/>
    <property type="match status" value="1"/>
</dbReference>
<feature type="binding site" evidence="6">
    <location>
        <position position="140"/>
    </location>
    <ligand>
        <name>Zn(2+)</name>
        <dbReference type="ChEBI" id="CHEBI:29105"/>
    </ligand>
</feature>
<feature type="binding site" evidence="6">
    <location>
        <position position="88"/>
    </location>
    <ligand>
        <name>Zn(2+)</name>
        <dbReference type="ChEBI" id="CHEBI:29105"/>
    </ligand>
</feature>
<evidence type="ECO:0000313" key="9">
    <source>
        <dbReference type="Proteomes" id="UP000509579"/>
    </source>
</evidence>
<dbReference type="AlphaFoldDB" id="A0A6N1X275"/>
<evidence type="ECO:0000256" key="7">
    <source>
        <dbReference type="SAM" id="SignalP"/>
    </source>
</evidence>
<comment type="similarity">
    <text evidence="1">Belongs to the beta-class carbonic anhydrase family.</text>
</comment>
<dbReference type="InterPro" id="IPR015892">
    <property type="entry name" value="Carbonic_anhydrase_CS"/>
</dbReference>
<dbReference type="PROSITE" id="PS00704">
    <property type="entry name" value="PROK_CO2_ANHYDRASE_1"/>
    <property type="match status" value="1"/>
</dbReference>
<keyword evidence="6" id="KW-0479">Metal-binding</keyword>
<evidence type="ECO:0000313" key="8">
    <source>
        <dbReference type="EMBL" id="QKV52443.1"/>
    </source>
</evidence>
<evidence type="ECO:0000256" key="5">
    <source>
        <dbReference type="ARBA" id="ARBA00048348"/>
    </source>
</evidence>
<dbReference type="InterPro" id="IPR006311">
    <property type="entry name" value="TAT_signal"/>
</dbReference>
<dbReference type="PANTHER" id="PTHR11002:SF79">
    <property type="entry name" value="CARBONIC ANHYDRASE 2"/>
    <property type="match status" value="1"/>
</dbReference>
<dbReference type="Proteomes" id="UP000509579">
    <property type="component" value="Chromosome"/>
</dbReference>
<keyword evidence="4" id="KW-0456">Lyase</keyword>
<keyword evidence="3 6" id="KW-0862">Zinc</keyword>
<dbReference type="PANTHER" id="PTHR11002">
    <property type="entry name" value="CARBONIC ANHYDRASE"/>
    <property type="match status" value="1"/>
</dbReference>
<reference evidence="8 9" key="1">
    <citation type="submission" date="2020-06" db="EMBL/GenBank/DDBJ databases">
        <title>Acidovorax antarctica sp. nov., isolated from Corinth ice sheet soil, Antarctic Fields Peninsula.</title>
        <authorList>
            <person name="Xu Q."/>
            <person name="Peng F."/>
        </authorList>
    </citation>
    <scope>NUCLEOTIDE SEQUENCE [LARGE SCALE GENOMIC DNA]</scope>
    <source>
        <strain evidence="8 9">16-35-5</strain>
    </source>
</reference>
<evidence type="ECO:0000256" key="4">
    <source>
        <dbReference type="ARBA" id="ARBA00023239"/>
    </source>
</evidence>
<feature type="binding site" evidence="6">
    <location>
        <position position="143"/>
    </location>
    <ligand>
        <name>Zn(2+)</name>
        <dbReference type="ChEBI" id="CHEBI:29105"/>
    </ligand>
</feature>
<dbReference type="InterPro" id="IPR036874">
    <property type="entry name" value="Carbonic_anhydrase_sf"/>
</dbReference>
<organism evidence="8 9">
    <name type="scientific">Comamonas antarctica</name>
    <dbReference type="NCBI Taxonomy" id="2743470"/>
    <lineage>
        <taxon>Bacteria</taxon>
        <taxon>Pseudomonadati</taxon>
        <taxon>Pseudomonadota</taxon>
        <taxon>Betaproteobacteria</taxon>
        <taxon>Burkholderiales</taxon>
        <taxon>Comamonadaceae</taxon>
        <taxon>Comamonas</taxon>
    </lineage>
</organism>
<feature type="binding site" evidence="6">
    <location>
        <position position="86"/>
    </location>
    <ligand>
        <name>Zn(2+)</name>
        <dbReference type="ChEBI" id="CHEBI:29105"/>
    </ligand>
</feature>
<keyword evidence="9" id="KW-1185">Reference proteome</keyword>
<sequence length="233" mass="23665">MCEVCTASGQGRRAFLALAAVGLFSARTPAAEPAAQAGAGPDAALARLQAGNAAFVAAPALCAAQLGEQRARLAMHQAPWASIVACADSRVPPELLFGGLGLGQLFVVRNAGHLPDAATLGSLEYGCSVLGVPLIVVLGHERCGAVAAACAVVQDNARFPGFIGPLVDAIVPAARAVIDQPGDFVDNAVRENARRTAHAIATRSAAMAQAVAAGELRVVAAYYDLDTGQVDFL</sequence>
<comment type="catalytic activity">
    <reaction evidence="5">
        <text>hydrogencarbonate + H(+) = CO2 + H2O</text>
        <dbReference type="Rhea" id="RHEA:10748"/>
        <dbReference type="ChEBI" id="CHEBI:15377"/>
        <dbReference type="ChEBI" id="CHEBI:15378"/>
        <dbReference type="ChEBI" id="CHEBI:16526"/>
        <dbReference type="ChEBI" id="CHEBI:17544"/>
        <dbReference type="EC" id="4.2.1.1"/>
    </reaction>
</comment>
<comment type="cofactor">
    <cofactor evidence="6">
        <name>Zn(2+)</name>
        <dbReference type="ChEBI" id="CHEBI:29105"/>
    </cofactor>
    <text evidence="6">Binds 1 zinc ion per subunit.</text>
</comment>
<proteinExistence type="inferred from homology"/>
<dbReference type="PROSITE" id="PS51318">
    <property type="entry name" value="TAT"/>
    <property type="match status" value="1"/>
</dbReference>
<dbReference type="RefSeq" id="WP_175503324.1">
    <property type="nucleotide sequence ID" value="NZ_CP054840.1"/>
</dbReference>
<dbReference type="SUPFAM" id="SSF53056">
    <property type="entry name" value="beta-carbonic anhydrase, cab"/>
    <property type="match status" value="1"/>
</dbReference>
<evidence type="ECO:0000256" key="2">
    <source>
        <dbReference type="ARBA" id="ARBA00012925"/>
    </source>
</evidence>
<evidence type="ECO:0000256" key="6">
    <source>
        <dbReference type="PIRSR" id="PIRSR601765-1"/>
    </source>
</evidence>
<dbReference type="Pfam" id="PF00484">
    <property type="entry name" value="Pro_CA"/>
    <property type="match status" value="1"/>
</dbReference>
<accession>A0A6N1X275</accession>
<dbReference type="GO" id="GO:0008270">
    <property type="term" value="F:zinc ion binding"/>
    <property type="evidence" value="ECO:0007669"/>
    <property type="project" value="InterPro"/>
</dbReference>
<feature type="chain" id="PRO_5026917483" description="carbonic anhydrase" evidence="7">
    <location>
        <begin position="31"/>
        <end position="233"/>
    </location>
</feature>
<dbReference type="EC" id="4.2.1.1" evidence="2"/>
<dbReference type="GO" id="GO:0015976">
    <property type="term" value="P:carbon utilization"/>
    <property type="evidence" value="ECO:0007669"/>
    <property type="project" value="InterPro"/>
</dbReference>
<protein>
    <recommendedName>
        <fullName evidence="2">carbonic anhydrase</fullName>
        <ecNumber evidence="2">4.2.1.1</ecNumber>
    </recommendedName>
</protein>
<dbReference type="GO" id="GO:0004089">
    <property type="term" value="F:carbonate dehydratase activity"/>
    <property type="evidence" value="ECO:0007669"/>
    <property type="project" value="UniProtKB-EC"/>
</dbReference>
<dbReference type="EMBL" id="CP054840">
    <property type="protein sequence ID" value="QKV52443.1"/>
    <property type="molecule type" value="Genomic_DNA"/>
</dbReference>
<keyword evidence="7" id="KW-0732">Signal</keyword>
<dbReference type="SMART" id="SM00947">
    <property type="entry name" value="Pro_CA"/>
    <property type="match status" value="1"/>
</dbReference>